<evidence type="ECO:0000256" key="5">
    <source>
        <dbReference type="ARBA" id="ARBA00022606"/>
    </source>
</evidence>
<evidence type="ECO:0000256" key="11">
    <source>
        <dbReference type="ARBA" id="ARBA00022777"/>
    </source>
</evidence>
<comment type="caution">
    <text evidence="17">The sequence shown here is derived from an EMBL/GenBank/DDBJ whole genome shotgun (WGS) entry which is preliminary data.</text>
</comment>
<dbReference type="RefSeq" id="WP_160681174.1">
    <property type="nucleotide sequence ID" value="NZ_WTYW01000001.1"/>
</dbReference>
<evidence type="ECO:0000256" key="12">
    <source>
        <dbReference type="ARBA" id="ARBA00022840"/>
    </source>
</evidence>
<gene>
    <name evidence="17" type="ORF">GRI38_01085</name>
</gene>
<evidence type="ECO:0000256" key="8">
    <source>
        <dbReference type="ARBA" id="ARBA00022679"/>
    </source>
</evidence>
<dbReference type="InterPro" id="IPR001610">
    <property type="entry name" value="PAC"/>
</dbReference>
<comment type="catalytic activity">
    <reaction evidence="1">
        <text>ATP + protein L-histidine = ADP + protein N-phospho-L-histidine.</text>
        <dbReference type="EC" id="2.7.13.3"/>
    </reaction>
</comment>
<evidence type="ECO:0000256" key="15">
    <source>
        <dbReference type="ARBA" id="ARBA00023170"/>
    </source>
</evidence>
<accession>A0A844ZC86</accession>
<keyword evidence="11" id="KW-0418">Kinase</keyword>
<evidence type="ECO:0000259" key="16">
    <source>
        <dbReference type="PROSITE" id="PS50113"/>
    </source>
</evidence>
<dbReference type="NCBIfam" id="TIGR00229">
    <property type="entry name" value="sensory_box"/>
    <property type="match status" value="1"/>
</dbReference>
<evidence type="ECO:0000256" key="13">
    <source>
        <dbReference type="ARBA" id="ARBA00022991"/>
    </source>
</evidence>
<dbReference type="GO" id="GO:0004673">
    <property type="term" value="F:protein histidine kinase activity"/>
    <property type="evidence" value="ECO:0007669"/>
    <property type="project" value="UniProtKB-EC"/>
</dbReference>
<evidence type="ECO:0000313" key="18">
    <source>
        <dbReference type="Proteomes" id="UP000433104"/>
    </source>
</evidence>
<dbReference type="Gene3D" id="3.30.450.20">
    <property type="entry name" value="PAS domain"/>
    <property type="match status" value="1"/>
</dbReference>
<evidence type="ECO:0000256" key="10">
    <source>
        <dbReference type="ARBA" id="ARBA00022741"/>
    </source>
</evidence>
<reference evidence="17 18" key="1">
    <citation type="submission" date="2019-12" db="EMBL/GenBank/DDBJ databases">
        <title>Genomic-based taxomic classification of the family Erythrobacteraceae.</title>
        <authorList>
            <person name="Xu L."/>
        </authorList>
    </citation>
    <scope>NUCLEOTIDE SEQUENCE [LARGE SCALE GENOMIC DNA]</scope>
    <source>
        <strain evidence="17 18">MCCC 1A09962</strain>
    </source>
</reference>
<evidence type="ECO:0000313" key="17">
    <source>
        <dbReference type="EMBL" id="MXO84627.1"/>
    </source>
</evidence>
<keyword evidence="7" id="KW-0288">FMN</keyword>
<dbReference type="InterPro" id="IPR000014">
    <property type="entry name" value="PAS"/>
</dbReference>
<dbReference type="GO" id="GO:0009881">
    <property type="term" value="F:photoreceptor activity"/>
    <property type="evidence" value="ECO:0007669"/>
    <property type="project" value="UniProtKB-KW"/>
</dbReference>
<keyword evidence="6" id="KW-0285">Flavoprotein</keyword>
<dbReference type="SMART" id="SM00086">
    <property type="entry name" value="PAC"/>
    <property type="match status" value="1"/>
</dbReference>
<evidence type="ECO:0000256" key="6">
    <source>
        <dbReference type="ARBA" id="ARBA00022630"/>
    </source>
</evidence>
<dbReference type="InterPro" id="IPR035965">
    <property type="entry name" value="PAS-like_dom_sf"/>
</dbReference>
<keyword evidence="12" id="KW-0067">ATP-binding</keyword>
<evidence type="ECO:0000256" key="9">
    <source>
        <dbReference type="ARBA" id="ARBA00022737"/>
    </source>
</evidence>
<dbReference type="InterPro" id="IPR000700">
    <property type="entry name" value="PAS-assoc_C"/>
</dbReference>
<evidence type="ECO:0000256" key="7">
    <source>
        <dbReference type="ARBA" id="ARBA00022643"/>
    </source>
</evidence>
<dbReference type="PANTHER" id="PTHR41523:SF8">
    <property type="entry name" value="ETHYLENE RESPONSE SENSOR PROTEIN"/>
    <property type="match status" value="1"/>
</dbReference>
<dbReference type="InterPro" id="IPR011102">
    <property type="entry name" value="Sig_transdc_His_kinase_HWE"/>
</dbReference>
<keyword evidence="13" id="KW-0157">Chromophore</keyword>
<dbReference type="InterPro" id="IPR036890">
    <property type="entry name" value="HATPase_C_sf"/>
</dbReference>
<protein>
    <recommendedName>
        <fullName evidence="2">histidine kinase</fullName>
        <ecNumber evidence="2">2.7.13.3</ecNumber>
    </recommendedName>
</protein>
<dbReference type="Gene3D" id="3.30.565.10">
    <property type="entry name" value="Histidine kinase-like ATPase, C-terminal domain"/>
    <property type="match status" value="1"/>
</dbReference>
<dbReference type="SMART" id="SM00911">
    <property type="entry name" value="HWE_HK"/>
    <property type="match status" value="1"/>
</dbReference>
<keyword evidence="8" id="KW-0808">Transferase</keyword>
<dbReference type="Proteomes" id="UP000433104">
    <property type="component" value="Unassembled WGS sequence"/>
</dbReference>
<evidence type="ECO:0000256" key="3">
    <source>
        <dbReference type="ARBA" id="ARBA00022543"/>
    </source>
</evidence>
<dbReference type="GO" id="GO:0005524">
    <property type="term" value="F:ATP binding"/>
    <property type="evidence" value="ECO:0007669"/>
    <property type="project" value="UniProtKB-KW"/>
</dbReference>
<sequence length="322" mass="36201">MPDLQPFENRSADHLRLVIEMGNIGIWELDLRSGRAVRNRRHDEIFGYSEPLDDWTYDQFLGHVVEEDRARVDRLQQTAIAEKREWAFTCEIRTDNGRRRWINAAGRPLTDDDGNVVKLIGQVSDITETKQNEARLQLITEELNHRVRNMLAVIKSVVRLSAPRARDIATFSQALEGRVGALARGHQLLVGNPDRTMTPSDILDTELEAFPGTKDRVRIETDGEAALQGQHSQGLGLVFHELITNAMKYGALSNDNGHVAVKIDTDEERVRILWKEHGGPPVRSDDTGFGSRLISSAIASHGSAELSFPEDGVECRIELERE</sequence>
<dbReference type="CDD" id="cd00130">
    <property type="entry name" value="PAS"/>
    <property type="match status" value="1"/>
</dbReference>
<dbReference type="EC" id="2.7.13.3" evidence="2"/>
<evidence type="ECO:0000256" key="14">
    <source>
        <dbReference type="ARBA" id="ARBA00023026"/>
    </source>
</evidence>
<dbReference type="PANTHER" id="PTHR41523">
    <property type="entry name" value="TWO-COMPONENT SYSTEM SENSOR PROTEIN"/>
    <property type="match status" value="1"/>
</dbReference>
<dbReference type="Gene3D" id="2.10.70.100">
    <property type="match status" value="1"/>
</dbReference>
<dbReference type="EMBL" id="WTYW01000001">
    <property type="protein sequence ID" value="MXO84627.1"/>
    <property type="molecule type" value="Genomic_DNA"/>
</dbReference>
<dbReference type="OrthoDB" id="136506at2"/>
<keyword evidence="3" id="KW-0600">Photoreceptor protein</keyword>
<organism evidence="17 18">
    <name type="scientific">Parapontixanthobacter aurantiacus</name>
    <dbReference type="NCBI Taxonomy" id="1463599"/>
    <lineage>
        <taxon>Bacteria</taxon>
        <taxon>Pseudomonadati</taxon>
        <taxon>Pseudomonadota</taxon>
        <taxon>Alphaproteobacteria</taxon>
        <taxon>Sphingomonadales</taxon>
        <taxon>Erythrobacteraceae</taxon>
        <taxon>Parapontixanthobacter</taxon>
    </lineage>
</organism>
<keyword evidence="14" id="KW-0843">Virulence</keyword>
<evidence type="ECO:0000256" key="2">
    <source>
        <dbReference type="ARBA" id="ARBA00012438"/>
    </source>
</evidence>
<dbReference type="Pfam" id="PF08447">
    <property type="entry name" value="PAS_3"/>
    <property type="match status" value="1"/>
</dbReference>
<dbReference type="SUPFAM" id="SSF55785">
    <property type="entry name" value="PYP-like sensor domain (PAS domain)"/>
    <property type="match status" value="1"/>
</dbReference>
<keyword evidence="9" id="KW-0677">Repeat</keyword>
<dbReference type="AlphaFoldDB" id="A0A844ZC86"/>
<evidence type="ECO:0000256" key="1">
    <source>
        <dbReference type="ARBA" id="ARBA00000085"/>
    </source>
</evidence>
<dbReference type="InterPro" id="IPR013655">
    <property type="entry name" value="PAS_fold_3"/>
</dbReference>
<dbReference type="PROSITE" id="PS50113">
    <property type="entry name" value="PAC"/>
    <property type="match status" value="1"/>
</dbReference>
<dbReference type="SUPFAM" id="SSF55874">
    <property type="entry name" value="ATPase domain of HSP90 chaperone/DNA topoisomerase II/histidine kinase"/>
    <property type="match status" value="1"/>
</dbReference>
<keyword evidence="15" id="KW-0675">Receptor</keyword>
<keyword evidence="18" id="KW-1185">Reference proteome</keyword>
<proteinExistence type="predicted"/>
<evidence type="ECO:0000256" key="4">
    <source>
        <dbReference type="ARBA" id="ARBA00022553"/>
    </source>
</evidence>
<feature type="domain" description="PAC" evidence="16">
    <location>
        <begin position="86"/>
        <end position="138"/>
    </location>
</feature>
<keyword evidence="5" id="KW-0716">Sensory transduction</keyword>
<keyword evidence="10" id="KW-0547">Nucleotide-binding</keyword>
<dbReference type="Pfam" id="PF07536">
    <property type="entry name" value="HWE_HK"/>
    <property type="match status" value="1"/>
</dbReference>
<name>A0A844ZC86_9SPHN</name>
<keyword evidence="4" id="KW-0597">Phosphoprotein</keyword>